<dbReference type="EMBL" id="PYLQ01000036">
    <property type="protein sequence ID" value="PST35516.1"/>
    <property type="molecule type" value="Genomic_DNA"/>
</dbReference>
<evidence type="ECO:0000313" key="3">
    <source>
        <dbReference type="Proteomes" id="UP000240974"/>
    </source>
</evidence>
<dbReference type="InterPro" id="IPR019719">
    <property type="entry name" value="DUF2599"/>
</dbReference>
<dbReference type="EMBL" id="JANGBO010000006">
    <property type="protein sequence ID" value="MCQ5061828.1"/>
    <property type="molecule type" value="Genomic_DNA"/>
</dbReference>
<evidence type="ECO:0000313" key="2">
    <source>
        <dbReference type="EMBL" id="PST35516.1"/>
    </source>
</evidence>
<comment type="caution">
    <text evidence="2">The sequence shown here is derived from an EMBL/GenBank/DDBJ whole genome shotgun (WGS) entry which is preliminary data.</text>
</comment>
<protein>
    <submittedName>
        <fullName evidence="1">DUF2599 domain-containing protein</fullName>
    </submittedName>
</protein>
<reference evidence="1" key="2">
    <citation type="submission" date="2022-06" db="EMBL/GenBank/DDBJ databases">
        <title>Isolation of gut microbiota from human fecal samples.</title>
        <authorList>
            <person name="Pamer E.G."/>
            <person name="Barat B."/>
            <person name="Waligurski E."/>
            <person name="Medina S."/>
            <person name="Paddock L."/>
            <person name="Mostad J."/>
        </authorList>
    </citation>
    <scope>NUCLEOTIDE SEQUENCE</scope>
    <source>
        <strain evidence="1">DFI.6.24</strain>
    </source>
</reference>
<dbReference type="RefSeq" id="WP_107030704.1">
    <property type="nucleotide sequence ID" value="NZ_JADPGG010000036.1"/>
</dbReference>
<name>A0A2T3FJP8_9FIRM</name>
<dbReference type="Proteomes" id="UP001204814">
    <property type="component" value="Unassembled WGS sequence"/>
</dbReference>
<dbReference type="Proteomes" id="UP000240974">
    <property type="component" value="Unassembled WGS sequence"/>
</dbReference>
<accession>A0A2T3FJP8</accession>
<reference evidence="2 3" key="1">
    <citation type="journal article" date="2019" name="Int. J. Syst. Evol. Microbiol.">
        <title>Faecalibacillus intestinalis gen. nov., sp. nov. and Faecalibacillus faecis sp. nov., isolated from human faeces.</title>
        <authorList>
            <person name="Seo B."/>
            <person name="Jeon K."/>
            <person name="Baek I."/>
            <person name="Lee Y.M."/>
            <person name="Baek K."/>
            <person name="Ko G."/>
        </authorList>
    </citation>
    <scope>NUCLEOTIDE SEQUENCE [LARGE SCALE GENOMIC DNA]</scope>
    <source>
        <strain evidence="2 3">SNUG30099</strain>
    </source>
</reference>
<gene>
    <name evidence="2" type="ORF">C7U54_14210</name>
    <name evidence="1" type="ORF">NE542_08320</name>
</gene>
<proteinExistence type="predicted"/>
<sequence>MEYINIYYLIQNGELYSNDYDISNHMYATQKDVELYRQYMSALSNNNARASSGYSKYFNSSKWITRNGVVSLSINFKGSALYPNDLPAANYAVAKTAFQELYKKHKSSSKWKHTASMEAQFLCHHMTIGKLKNPWNLEPHRTETDLGKVIAKGCNP</sequence>
<organism evidence="2 3">
    <name type="scientific">Faecalibacillus intestinalis</name>
    <dbReference type="NCBI Taxonomy" id="1982626"/>
    <lineage>
        <taxon>Bacteria</taxon>
        <taxon>Bacillati</taxon>
        <taxon>Bacillota</taxon>
        <taxon>Erysipelotrichia</taxon>
        <taxon>Erysipelotrichales</taxon>
        <taxon>Coprobacillaceae</taxon>
        <taxon>Faecalibacillus</taxon>
    </lineage>
</organism>
<keyword evidence="3" id="KW-1185">Reference proteome</keyword>
<dbReference type="AlphaFoldDB" id="A0A2T3FJP8"/>
<dbReference type="Pfam" id="PF10783">
    <property type="entry name" value="DUF2599"/>
    <property type="match status" value="1"/>
</dbReference>
<evidence type="ECO:0000313" key="1">
    <source>
        <dbReference type="EMBL" id="MCQ5061828.1"/>
    </source>
</evidence>